<feature type="transmembrane region" description="Helical" evidence="8">
    <location>
        <begin position="79"/>
        <end position="98"/>
    </location>
</feature>
<dbReference type="PROSITE" id="PS51885">
    <property type="entry name" value="NEPRILYSIN"/>
    <property type="match status" value="1"/>
</dbReference>
<keyword evidence="8" id="KW-0812">Transmembrane</keyword>
<dbReference type="PANTHER" id="PTHR11733">
    <property type="entry name" value="ZINC METALLOPROTEASE FAMILY M13 NEPRILYSIN-RELATED"/>
    <property type="match status" value="1"/>
</dbReference>
<evidence type="ECO:0000256" key="4">
    <source>
        <dbReference type="ARBA" id="ARBA00022801"/>
    </source>
</evidence>
<reference evidence="11 12" key="1">
    <citation type="submission" date="2022-05" db="EMBL/GenBank/DDBJ databases">
        <authorList>
            <consortium name="Genoscope - CEA"/>
            <person name="William W."/>
        </authorList>
    </citation>
    <scope>NUCLEOTIDE SEQUENCE [LARGE SCALE GENOMIC DNA]</scope>
</reference>
<evidence type="ECO:0000256" key="5">
    <source>
        <dbReference type="ARBA" id="ARBA00022833"/>
    </source>
</evidence>
<dbReference type="Gene3D" id="3.40.390.10">
    <property type="entry name" value="Collagenase (Catalytic Domain)"/>
    <property type="match status" value="1"/>
</dbReference>
<dbReference type="PANTHER" id="PTHR11733:SF240">
    <property type="entry name" value="GH14155P-RELATED"/>
    <property type="match status" value="1"/>
</dbReference>
<evidence type="ECO:0000256" key="2">
    <source>
        <dbReference type="ARBA" id="ARBA00022670"/>
    </source>
</evidence>
<evidence type="ECO:0000256" key="1">
    <source>
        <dbReference type="ARBA" id="ARBA00001947"/>
    </source>
</evidence>
<organism evidence="11 12">
    <name type="scientific">Porites lobata</name>
    <dbReference type="NCBI Taxonomy" id="104759"/>
    <lineage>
        <taxon>Eukaryota</taxon>
        <taxon>Metazoa</taxon>
        <taxon>Cnidaria</taxon>
        <taxon>Anthozoa</taxon>
        <taxon>Hexacorallia</taxon>
        <taxon>Scleractinia</taxon>
        <taxon>Fungiina</taxon>
        <taxon>Poritidae</taxon>
        <taxon>Porites</taxon>
    </lineage>
</organism>
<dbReference type="InterPro" id="IPR008753">
    <property type="entry name" value="Peptidase_M13_N"/>
</dbReference>
<dbReference type="Pfam" id="PF01431">
    <property type="entry name" value="Peptidase_M13"/>
    <property type="match status" value="1"/>
</dbReference>
<dbReference type="InterPro" id="IPR000718">
    <property type="entry name" value="Peptidase_M13"/>
</dbReference>
<keyword evidence="8" id="KW-1133">Transmembrane helix</keyword>
<dbReference type="EMBL" id="CALNXK010000006">
    <property type="protein sequence ID" value="CAH3038139.1"/>
    <property type="molecule type" value="Genomic_DNA"/>
</dbReference>
<dbReference type="Proteomes" id="UP001159405">
    <property type="component" value="Unassembled WGS sequence"/>
</dbReference>
<comment type="caution">
    <text evidence="11">The sequence shown here is derived from an EMBL/GenBank/DDBJ whole genome shotgun (WGS) entry which is preliminary data.</text>
</comment>
<keyword evidence="5" id="KW-0862">Zinc</keyword>
<keyword evidence="2" id="KW-0645">Protease</keyword>
<proteinExistence type="predicted"/>
<dbReference type="InterPro" id="IPR042089">
    <property type="entry name" value="Peptidase_M13_dom_2"/>
</dbReference>
<evidence type="ECO:0000256" key="7">
    <source>
        <dbReference type="SAM" id="MobiDB-lite"/>
    </source>
</evidence>
<evidence type="ECO:0000256" key="6">
    <source>
        <dbReference type="ARBA" id="ARBA00023049"/>
    </source>
</evidence>
<name>A0ABN8MY29_9CNID</name>
<dbReference type="Pfam" id="PF05649">
    <property type="entry name" value="Peptidase_M13_N"/>
    <property type="match status" value="1"/>
</dbReference>
<evidence type="ECO:0008006" key="13">
    <source>
        <dbReference type="Google" id="ProtNLM"/>
    </source>
</evidence>
<dbReference type="PRINTS" id="PR00786">
    <property type="entry name" value="NEPRILYSIN"/>
</dbReference>
<dbReference type="CDD" id="cd08662">
    <property type="entry name" value="M13"/>
    <property type="match status" value="1"/>
</dbReference>
<protein>
    <recommendedName>
        <fullName evidence="13">Endothelin-converting enzyme 1</fullName>
    </recommendedName>
</protein>
<feature type="domain" description="Peptidase M13 N-terminal" evidence="10">
    <location>
        <begin position="179"/>
        <end position="564"/>
    </location>
</feature>
<gene>
    <name evidence="11" type="ORF">PLOB_00039668</name>
</gene>
<sequence length="828" mass="93683">MANHYRADYTRAETSDGTTNIPLLSEDSMDDDQHLIGKGDTALVFTDGGEGEHKVRFSATSKSSSAVGSNILWRKKTTVLVAIIVVLTIICVILLALLTRRGGKCMSKPGVQNGKEPSAQPRPQLPSAKPCSKKPSAQPCPQLPSAKPCSKTKQTTCVTEGCINAAYHIFHSMNRSVHPCENFYEYACGGWVENNPIPESKSFWGVYSVLEEENERIVKQLLTGSSLTSEATQKAKTFYDACMDESTINKVGSQPLLDIINRLGGWNVTQVWNKTQFEFAKLLQKVHRIYSVSAFFSTEVDADDKNSSKNAIKVDQGGLSLSRIYYLKNMSDPKLVAYLKYMTTVGLLLGGRDRNETERQMRDVLEFEMKLAKIFVPNVNRSQIDEMYNKTNIAKLQKLCPKIPWLPFFQNHFKNIADIKETEEVVVYATRYLEVLSPVIENASEVLLNNYMVWRVVSKMAPLLSKKFRDAHQEMIEVLTGSKKSEDLWKRCMGETDGAIGMALGSLFIEKSFEGTSKQQATEMIDAIRASFKKGLPNLDWMDDKTRRAAEDKADAVVDMIGFPDYIKDPQKLKEKYDGLKFDVKTYFQNKRNADDFYLQKNLKTLRKPVDKHKWYMTPSTVNAYYSPSRNQIVFPAGILQAPYYDKKFPKVINFGGIGTVVGHELSHGFDNSGRMYDKRGNYGVPWWTNRSVEQYKARSECMVNQYSDFSYFGKHVSGKITLGENIADNGGLKASYNAYKEWEKKNGPEQPLPLLNMTQDQTFFMAFAQNWCASIRKQAAIVRLDEDPHSPNKFRVLGTVINFPPFADAFNCLPGTKMNPIKKCHIW</sequence>
<accession>A0ABN8MY29</accession>
<evidence type="ECO:0000256" key="3">
    <source>
        <dbReference type="ARBA" id="ARBA00022723"/>
    </source>
</evidence>
<evidence type="ECO:0000259" key="10">
    <source>
        <dbReference type="Pfam" id="PF05649"/>
    </source>
</evidence>
<evidence type="ECO:0000313" key="11">
    <source>
        <dbReference type="EMBL" id="CAH3038139.1"/>
    </source>
</evidence>
<evidence type="ECO:0000259" key="9">
    <source>
        <dbReference type="Pfam" id="PF01431"/>
    </source>
</evidence>
<feature type="domain" description="Peptidase M13 C-terminal" evidence="9">
    <location>
        <begin position="623"/>
        <end position="827"/>
    </location>
</feature>
<feature type="region of interest" description="Disordered" evidence="7">
    <location>
        <begin position="108"/>
        <end position="150"/>
    </location>
</feature>
<keyword evidence="4" id="KW-0378">Hydrolase</keyword>
<dbReference type="SUPFAM" id="SSF55486">
    <property type="entry name" value="Metalloproteases ('zincins'), catalytic domain"/>
    <property type="match status" value="1"/>
</dbReference>
<dbReference type="Gene3D" id="1.10.1380.10">
    <property type="entry name" value="Neutral endopeptidase , domain2"/>
    <property type="match status" value="1"/>
</dbReference>
<dbReference type="InterPro" id="IPR018497">
    <property type="entry name" value="Peptidase_M13_C"/>
</dbReference>
<keyword evidence="12" id="KW-1185">Reference proteome</keyword>
<keyword evidence="6" id="KW-0482">Metalloprotease</keyword>
<dbReference type="InterPro" id="IPR024079">
    <property type="entry name" value="MetalloPept_cat_dom_sf"/>
</dbReference>
<keyword evidence="8" id="KW-0472">Membrane</keyword>
<evidence type="ECO:0000313" key="12">
    <source>
        <dbReference type="Proteomes" id="UP001159405"/>
    </source>
</evidence>
<evidence type="ECO:0000256" key="8">
    <source>
        <dbReference type="SAM" id="Phobius"/>
    </source>
</evidence>
<keyword evidence="3" id="KW-0479">Metal-binding</keyword>
<comment type="cofactor">
    <cofactor evidence="1">
        <name>Zn(2+)</name>
        <dbReference type="ChEBI" id="CHEBI:29105"/>
    </cofactor>
</comment>